<dbReference type="Proteomes" id="UP001164705">
    <property type="component" value="Chromosome"/>
</dbReference>
<evidence type="ECO:0000259" key="2">
    <source>
        <dbReference type="Pfam" id="PF18962"/>
    </source>
</evidence>
<dbReference type="Gene3D" id="2.60.120.260">
    <property type="entry name" value="Galactose-binding domain-like"/>
    <property type="match status" value="1"/>
</dbReference>
<dbReference type="InterPro" id="IPR026444">
    <property type="entry name" value="Secre_tail"/>
</dbReference>
<gene>
    <name evidence="3" type="ORF">N7U66_13755</name>
</gene>
<evidence type="ECO:0000313" key="4">
    <source>
        <dbReference type="Proteomes" id="UP001164705"/>
    </source>
</evidence>
<name>A0A9E8MTH8_9FLAO</name>
<protein>
    <submittedName>
        <fullName evidence="3">T9SS type A sorting domain-containing protein</fullName>
    </submittedName>
</protein>
<accession>A0A9E8MTH8</accession>
<dbReference type="AlphaFoldDB" id="A0A9E8MTH8"/>
<proteinExistence type="predicted"/>
<keyword evidence="4" id="KW-1185">Reference proteome</keyword>
<keyword evidence="1" id="KW-0732">Signal</keyword>
<feature type="domain" description="Secretion system C-terminal sorting" evidence="2">
    <location>
        <begin position="118"/>
        <end position="190"/>
    </location>
</feature>
<dbReference type="KEGG" id="lnu:N7U66_13755"/>
<dbReference type="EMBL" id="CP113088">
    <property type="protein sequence ID" value="WAC01192.1"/>
    <property type="molecule type" value="Genomic_DNA"/>
</dbReference>
<reference evidence="3" key="1">
    <citation type="submission" date="2022-11" db="EMBL/GenBank/DDBJ databases">
        <title>Lacinutrix neustonica HL-RS19T sp. nov., isolated from the surface microlayer sample of brackish Lake Shihwa.</title>
        <authorList>
            <person name="Choi J.Y."/>
            <person name="Hwang C.Y."/>
        </authorList>
    </citation>
    <scope>NUCLEOTIDE SEQUENCE</scope>
    <source>
        <strain evidence="3">HL-RS19</strain>
    </source>
</reference>
<dbReference type="NCBIfam" id="TIGR04183">
    <property type="entry name" value="Por_Secre_tail"/>
    <property type="match status" value="1"/>
</dbReference>
<sequence>MAFQLEEDWDLVYMEYSINEGQSWQVLGTATDLNWYNSDTVPGSNCLNCPGAQWTGEVSTLTPYRYNLSAFATESNMMFRFVFHSDQAVAQEGVIVDNLVIAGNVLGVDEFATSNFSIFPNPSKGVFNIKTETNEAFDIEIYDVSGKIILKHTNVTPNNKQYALNMADYSAGMYFLSISKGHSKLTKKLILD</sequence>
<dbReference type="Pfam" id="PF18962">
    <property type="entry name" value="Por_Secre_tail"/>
    <property type="match status" value="1"/>
</dbReference>
<dbReference type="RefSeq" id="WP_267675808.1">
    <property type="nucleotide sequence ID" value="NZ_CP113088.1"/>
</dbReference>
<evidence type="ECO:0000313" key="3">
    <source>
        <dbReference type="EMBL" id="WAC01192.1"/>
    </source>
</evidence>
<organism evidence="3 4">
    <name type="scientific">Lacinutrix neustonica</name>
    <dbReference type="NCBI Taxonomy" id="2980107"/>
    <lineage>
        <taxon>Bacteria</taxon>
        <taxon>Pseudomonadati</taxon>
        <taxon>Bacteroidota</taxon>
        <taxon>Flavobacteriia</taxon>
        <taxon>Flavobacteriales</taxon>
        <taxon>Flavobacteriaceae</taxon>
        <taxon>Lacinutrix</taxon>
    </lineage>
</organism>
<evidence type="ECO:0000256" key="1">
    <source>
        <dbReference type="ARBA" id="ARBA00022729"/>
    </source>
</evidence>